<feature type="compositionally biased region" description="Acidic residues" evidence="1">
    <location>
        <begin position="86"/>
        <end position="105"/>
    </location>
</feature>
<protein>
    <recommendedName>
        <fullName evidence="4">SAP domain-containing protein</fullName>
    </recommendedName>
</protein>
<dbReference type="EMBL" id="KQ982235">
    <property type="protein sequence ID" value="KYQ58860.1"/>
    <property type="molecule type" value="Genomic_DNA"/>
</dbReference>
<dbReference type="AlphaFoldDB" id="A0A151XEZ7"/>
<keyword evidence="3" id="KW-1185">Reference proteome</keyword>
<evidence type="ECO:0000313" key="3">
    <source>
        <dbReference type="Proteomes" id="UP000075809"/>
    </source>
</evidence>
<sequence length="158" mass="18178">IRSATTAATTALHKLVFERDGDRKNRQRLRDFQGFAFRKDTPGYADKVEISCCNILGLDYDGSKEEVIVRILEGLMDINTLVTVHDEEDDEEEDDDQENEDENNQEDGNVSNDTSNRGRRETDTRSNDRARVKFSMTYRDVEGSIKTFDGKDTYPIER</sequence>
<dbReference type="STRING" id="64791.A0A151XEZ7"/>
<feature type="non-terminal residue" evidence="2">
    <location>
        <position position="1"/>
    </location>
</feature>
<evidence type="ECO:0000313" key="2">
    <source>
        <dbReference type="EMBL" id="KYQ58860.1"/>
    </source>
</evidence>
<organism evidence="2 3">
    <name type="scientific">Mycetomoellerius zeteki</name>
    <dbReference type="NCBI Taxonomy" id="64791"/>
    <lineage>
        <taxon>Eukaryota</taxon>
        <taxon>Metazoa</taxon>
        <taxon>Ecdysozoa</taxon>
        <taxon>Arthropoda</taxon>
        <taxon>Hexapoda</taxon>
        <taxon>Insecta</taxon>
        <taxon>Pterygota</taxon>
        <taxon>Neoptera</taxon>
        <taxon>Endopterygota</taxon>
        <taxon>Hymenoptera</taxon>
        <taxon>Apocrita</taxon>
        <taxon>Aculeata</taxon>
        <taxon>Formicoidea</taxon>
        <taxon>Formicidae</taxon>
        <taxon>Myrmicinae</taxon>
        <taxon>Mycetomoellerius</taxon>
    </lineage>
</organism>
<feature type="compositionally biased region" description="Basic and acidic residues" evidence="1">
    <location>
        <begin position="116"/>
        <end position="131"/>
    </location>
</feature>
<reference evidence="2 3" key="1">
    <citation type="submission" date="2015-09" db="EMBL/GenBank/DDBJ databases">
        <title>Trachymyrmex zeteki WGS genome.</title>
        <authorList>
            <person name="Nygaard S."/>
            <person name="Hu H."/>
            <person name="Boomsma J."/>
            <person name="Zhang G."/>
        </authorList>
    </citation>
    <scope>NUCLEOTIDE SEQUENCE [LARGE SCALE GENOMIC DNA]</scope>
    <source>
        <strain evidence="2">Tzet28-1</strain>
        <tissue evidence="2">Whole body</tissue>
    </source>
</reference>
<evidence type="ECO:0000256" key="1">
    <source>
        <dbReference type="SAM" id="MobiDB-lite"/>
    </source>
</evidence>
<feature type="region of interest" description="Disordered" evidence="1">
    <location>
        <begin position="82"/>
        <end position="133"/>
    </location>
</feature>
<evidence type="ECO:0008006" key="4">
    <source>
        <dbReference type="Google" id="ProtNLM"/>
    </source>
</evidence>
<accession>A0A151XEZ7</accession>
<gene>
    <name evidence="2" type="ORF">ALC60_02138</name>
</gene>
<dbReference type="Proteomes" id="UP000075809">
    <property type="component" value="Unassembled WGS sequence"/>
</dbReference>
<proteinExistence type="predicted"/>
<name>A0A151XEZ7_9HYME</name>